<dbReference type="InterPro" id="IPR001849">
    <property type="entry name" value="PH_domain"/>
</dbReference>
<dbReference type="Proteomes" id="UP000000599">
    <property type="component" value="Chromosome C"/>
</dbReference>
<dbReference type="GeneID" id="2900221"/>
<dbReference type="HOGENOM" id="CLU_480671_0_0_1"/>
<name>Q6BTL6_DEBHA</name>
<evidence type="ECO:0000313" key="2">
    <source>
        <dbReference type="EMBL" id="CAG86535.2"/>
    </source>
</evidence>
<accession>Q6BTL6</accession>
<dbReference type="OMA" id="FHEELMM"/>
<reference evidence="2 3" key="1">
    <citation type="journal article" date="2004" name="Nature">
        <title>Genome evolution in yeasts.</title>
        <authorList>
            <consortium name="Genolevures"/>
            <person name="Dujon B."/>
            <person name="Sherman D."/>
            <person name="Fischer G."/>
            <person name="Durrens P."/>
            <person name="Casaregola S."/>
            <person name="Lafontaine I."/>
            <person name="de Montigny J."/>
            <person name="Marck C."/>
            <person name="Neuveglise C."/>
            <person name="Talla E."/>
            <person name="Goffard N."/>
            <person name="Frangeul L."/>
            <person name="Aigle M."/>
            <person name="Anthouard V."/>
            <person name="Babour A."/>
            <person name="Barbe V."/>
            <person name="Barnay S."/>
            <person name="Blanchin S."/>
            <person name="Beckerich J.M."/>
            <person name="Beyne E."/>
            <person name="Bleykasten C."/>
            <person name="Boisrame A."/>
            <person name="Boyer J."/>
            <person name="Cattolico L."/>
            <person name="Confanioleri F."/>
            <person name="de Daruvar A."/>
            <person name="Despons L."/>
            <person name="Fabre E."/>
            <person name="Fairhead C."/>
            <person name="Ferry-Dumazet H."/>
            <person name="Groppi A."/>
            <person name="Hantraye F."/>
            <person name="Hennequin C."/>
            <person name="Jauniaux N."/>
            <person name="Joyet P."/>
            <person name="Kachouri R."/>
            <person name="Kerrest A."/>
            <person name="Koszul R."/>
            <person name="Lemaire M."/>
            <person name="Lesur I."/>
            <person name="Ma L."/>
            <person name="Muller H."/>
            <person name="Nicaud J.M."/>
            <person name="Nikolski M."/>
            <person name="Oztas S."/>
            <person name="Ozier-Kalogeropoulos O."/>
            <person name="Pellenz S."/>
            <person name="Potier S."/>
            <person name="Richard G.F."/>
            <person name="Straub M.L."/>
            <person name="Suleau A."/>
            <person name="Swennene D."/>
            <person name="Tekaia F."/>
            <person name="Wesolowski-Louvel M."/>
            <person name="Westhof E."/>
            <person name="Wirth B."/>
            <person name="Zeniou-Meyer M."/>
            <person name="Zivanovic I."/>
            <person name="Bolotin-Fukuhara M."/>
            <person name="Thierry A."/>
            <person name="Bouchier C."/>
            <person name="Caudron B."/>
            <person name="Scarpelli C."/>
            <person name="Gaillardin C."/>
            <person name="Weissenbach J."/>
            <person name="Wincker P."/>
            <person name="Souciet J.L."/>
        </authorList>
    </citation>
    <scope>NUCLEOTIDE SEQUENCE [LARGE SCALE GENOMIC DNA]</scope>
    <source>
        <strain evidence="3">ATCC 36239 / CBS 767 / BCRC 21394 / JCM 1990 / NBRC 0083 / IGC 2968</strain>
    </source>
</reference>
<proteinExistence type="predicted"/>
<dbReference type="KEGG" id="dha:DEHA2C17512g"/>
<dbReference type="OrthoDB" id="28413at2759"/>
<evidence type="ECO:0000259" key="1">
    <source>
        <dbReference type="Pfam" id="PF16457"/>
    </source>
</evidence>
<dbReference type="Gene3D" id="2.30.29.30">
    <property type="entry name" value="Pleckstrin-homology domain (PH domain)/Phosphotyrosine-binding domain (PTB)"/>
    <property type="match status" value="1"/>
</dbReference>
<dbReference type="EMBL" id="CR382135">
    <property type="protein sequence ID" value="CAG86535.2"/>
    <property type="molecule type" value="Genomic_DNA"/>
</dbReference>
<dbReference type="VEuPathDB" id="FungiDB:DEHA2C17512g"/>
<evidence type="ECO:0000313" key="3">
    <source>
        <dbReference type="Proteomes" id="UP000000599"/>
    </source>
</evidence>
<keyword evidence="3" id="KW-1185">Reference proteome</keyword>
<dbReference type="FunCoup" id="Q6BTL6">
    <property type="interactions" value="11"/>
</dbReference>
<dbReference type="InterPro" id="IPR011993">
    <property type="entry name" value="PH-like_dom_sf"/>
</dbReference>
<dbReference type="InParanoid" id="Q6BTL6"/>
<gene>
    <name evidence="2" type="ordered locus">DEHA2C17512g</name>
</gene>
<dbReference type="Pfam" id="PF16457">
    <property type="entry name" value="PH_12"/>
    <property type="match status" value="1"/>
</dbReference>
<protein>
    <submittedName>
        <fullName evidence="2">DEHA2C17512p</fullName>
    </submittedName>
</protein>
<organism evidence="2 3">
    <name type="scientific">Debaryomyces hansenii (strain ATCC 36239 / CBS 767 / BCRC 21394 / JCM 1990 / NBRC 0083 / IGC 2968)</name>
    <name type="common">Yeast</name>
    <name type="synonym">Torulaspora hansenii</name>
    <dbReference type="NCBI Taxonomy" id="284592"/>
    <lineage>
        <taxon>Eukaryota</taxon>
        <taxon>Fungi</taxon>
        <taxon>Dikarya</taxon>
        <taxon>Ascomycota</taxon>
        <taxon>Saccharomycotina</taxon>
        <taxon>Pichiomycetes</taxon>
        <taxon>Debaryomycetaceae</taxon>
        <taxon>Debaryomyces</taxon>
    </lineage>
</organism>
<feature type="domain" description="PH" evidence="1">
    <location>
        <begin position="442"/>
        <end position="583"/>
    </location>
</feature>
<dbReference type="STRING" id="284592.Q6BTL6"/>
<sequence>MSWSSRSINHKLSDLLSKNPSQLDTETSIVFASILKNNILGKDKQEKVNSIVILAKLLDVIESSNTISEELGKILDHELMETLLAVISFNMSIETYKAILRTCMIMASGTLFRFVNEVIDDYLPLYDSLTECIDNIDIITDKLQLHDSKINSYTVNFVADLIDTALNFDYDGIIPIAERLKRVDFFQIVDRKIPPEDELMADSVVRLKVTYYKLNQFLQVTRFNLSIQSHQIMLDDLLSSLDVSLNEGGTAATPQEYVEMGFTETPAEYVTNNFSILSAMELGIVLRNPIHTFKKKFHQELMLNDKKTFPLSIFINKVVEMWINIFEDIEQYPNIHSLILKWERMIYYSMTSCLIFWQDAGCQLDAADDVDKIVELLKPNIEKLEYKKSESVEECLVSSSGSIDNLRGIQVQKLKRSHQQKWNNKFAQFNEHLSKEAMDFLCEQRVIQLLKGSWVYTEKYGEFLLNRENPKSSHKYYFILLSPNRKEIYYKKFSEKPTVNPSFEQMESRSIKLSEIANFRSTKLNEKSNNQEKNNNNAVSVRGTISYEKLTLVDTDDTKLLSFVTDTEVNKYVWLDGLKMLKGMVNKGDLSAETEKQLNSLIDIRRTTQLLNLEDNEVENYITDHLDNSDAEDTYDLNELSEVTKDTYFYR</sequence>
<dbReference type="eggNOG" id="ENOG502R0G6">
    <property type="taxonomic scope" value="Eukaryota"/>
</dbReference>
<dbReference type="RefSeq" id="XP_458453.2">
    <property type="nucleotide sequence ID" value="XM_458453.2"/>
</dbReference>
<dbReference type="AlphaFoldDB" id="Q6BTL6"/>